<dbReference type="STRING" id="53501.SAMN04488043_105206"/>
<gene>
    <name evidence="1" type="ORF">TG4357_02669</name>
</gene>
<dbReference type="RefSeq" id="WP_058263379.1">
    <property type="nucleotide sequence ID" value="NZ_CP051181.1"/>
</dbReference>
<evidence type="ECO:0000313" key="2">
    <source>
        <dbReference type="Proteomes" id="UP000051587"/>
    </source>
</evidence>
<protein>
    <submittedName>
        <fullName evidence="1">Uncharacterized protein</fullName>
    </submittedName>
</protein>
<sequence length="113" mass="11979">MTRADDRIPVVAFGLLATTVALKAKTGHLTKGDICALSASVLAHMPGNVAAHSAVLEFVANHRAAPVAAGTALQDAILELVPEVDPYRAEQVLSDFEGEDQMQFPWQGIRGMV</sequence>
<dbReference type="Proteomes" id="UP000051587">
    <property type="component" value="Unassembled WGS sequence"/>
</dbReference>
<evidence type="ECO:0000313" key="1">
    <source>
        <dbReference type="EMBL" id="CUH66836.1"/>
    </source>
</evidence>
<name>A0A0P1G0Q0_THAGE</name>
<reference evidence="1 2" key="1">
    <citation type="submission" date="2015-09" db="EMBL/GenBank/DDBJ databases">
        <authorList>
            <consortium name="Swine Surveillance"/>
        </authorList>
    </citation>
    <scope>NUCLEOTIDE SEQUENCE [LARGE SCALE GENOMIC DNA]</scope>
    <source>
        <strain evidence="1 2">CECT 4357</strain>
    </source>
</reference>
<keyword evidence="2" id="KW-1185">Reference proteome</keyword>
<proteinExistence type="predicted"/>
<dbReference type="EMBL" id="CYSA01000025">
    <property type="protein sequence ID" value="CUH66836.1"/>
    <property type="molecule type" value="Genomic_DNA"/>
</dbReference>
<organism evidence="1 2">
    <name type="scientific">Thalassovita gelatinovora</name>
    <name type="common">Thalassobius gelatinovorus</name>
    <dbReference type="NCBI Taxonomy" id="53501"/>
    <lineage>
        <taxon>Bacteria</taxon>
        <taxon>Pseudomonadati</taxon>
        <taxon>Pseudomonadota</taxon>
        <taxon>Alphaproteobacteria</taxon>
        <taxon>Rhodobacterales</taxon>
        <taxon>Roseobacteraceae</taxon>
        <taxon>Thalassovita</taxon>
    </lineage>
</organism>
<dbReference type="AlphaFoldDB" id="A0A0P1G0Q0"/>
<accession>A0A0P1G0Q0</accession>